<dbReference type="Pfam" id="PF10615">
    <property type="entry name" value="DUF2470"/>
    <property type="match status" value="1"/>
</dbReference>
<dbReference type="InterPro" id="IPR046960">
    <property type="entry name" value="PPR_At4g14850-like_plant"/>
</dbReference>
<dbReference type="FunFam" id="1.25.40.10:FF:000685">
    <property type="entry name" value="Putative pentatricopeptide repeat-containing protein"/>
    <property type="match status" value="1"/>
</dbReference>
<dbReference type="EMBL" id="JAAMPC010000005">
    <property type="protein sequence ID" value="KAG2311405.1"/>
    <property type="molecule type" value="Genomic_DNA"/>
</dbReference>
<feature type="region of interest" description="Disordered" evidence="3">
    <location>
        <begin position="21"/>
        <end position="50"/>
    </location>
</feature>
<dbReference type="Gene3D" id="3.20.180.10">
    <property type="entry name" value="PNP-oxidase-like"/>
    <property type="match status" value="1"/>
</dbReference>
<feature type="compositionally biased region" description="Basic and acidic residues" evidence="3">
    <location>
        <begin position="687"/>
        <end position="705"/>
    </location>
</feature>
<dbReference type="FunFam" id="1.25.40.10:FF:001677">
    <property type="entry name" value="Putative pentatricopeptide repeat-containing protein At3g49142"/>
    <property type="match status" value="1"/>
</dbReference>
<comment type="caution">
    <text evidence="5">The sequence shown here is derived from an EMBL/GenBank/DDBJ whole genome shotgun (WGS) entry which is preliminary data.</text>
</comment>
<dbReference type="Pfam" id="PF13041">
    <property type="entry name" value="PPR_2"/>
    <property type="match status" value="2"/>
</dbReference>
<evidence type="ECO:0000256" key="3">
    <source>
        <dbReference type="SAM" id="MobiDB-lite"/>
    </source>
</evidence>
<dbReference type="SUPFAM" id="SSF50475">
    <property type="entry name" value="FMN-binding split barrel"/>
    <property type="match status" value="1"/>
</dbReference>
<feature type="region of interest" description="Disordered" evidence="3">
    <location>
        <begin position="679"/>
        <end position="705"/>
    </location>
</feature>
<evidence type="ECO:0000313" key="6">
    <source>
        <dbReference type="Proteomes" id="UP000886595"/>
    </source>
</evidence>
<organism evidence="5 6">
    <name type="scientific">Brassica carinata</name>
    <name type="common">Ethiopian mustard</name>
    <name type="synonym">Abyssinian cabbage</name>
    <dbReference type="NCBI Taxonomy" id="52824"/>
    <lineage>
        <taxon>Eukaryota</taxon>
        <taxon>Viridiplantae</taxon>
        <taxon>Streptophyta</taxon>
        <taxon>Embryophyta</taxon>
        <taxon>Tracheophyta</taxon>
        <taxon>Spermatophyta</taxon>
        <taxon>Magnoliopsida</taxon>
        <taxon>eudicotyledons</taxon>
        <taxon>Gunneridae</taxon>
        <taxon>Pentapetalae</taxon>
        <taxon>rosids</taxon>
        <taxon>malvids</taxon>
        <taxon>Brassicales</taxon>
        <taxon>Brassicaceae</taxon>
        <taxon>Brassiceae</taxon>
        <taxon>Brassica</taxon>
    </lineage>
</organism>
<reference evidence="5 6" key="1">
    <citation type="submission" date="2020-02" db="EMBL/GenBank/DDBJ databases">
        <authorList>
            <person name="Ma Q."/>
            <person name="Huang Y."/>
            <person name="Song X."/>
            <person name="Pei D."/>
        </authorList>
    </citation>
    <scope>NUCLEOTIDE SEQUENCE [LARGE SCALE GENOMIC DNA]</scope>
    <source>
        <strain evidence="5">Sxm20200214</strain>
        <tissue evidence="5">Leaf</tissue>
    </source>
</reference>
<accession>A0A8X7VHB6</accession>
<evidence type="ECO:0000256" key="2">
    <source>
        <dbReference type="PROSITE-ProRule" id="PRU00708"/>
    </source>
</evidence>
<dbReference type="FunFam" id="1.25.40.10:FF:001157">
    <property type="entry name" value="Putative pentatricopeptide repeat-containing protein"/>
    <property type="match status" value="1"/>
</dbReference>
<dbReference type="GO" id="GO:0003723">
    <property type="term" value="F:RNA binding"/>
    <property type="evidence" value="ECO:0007669"/>
    <property type="project" value="InterPro"/>
</dbReference>
<dbReference type="InterPro" id="IPR011990">
    <property type="entry name" value="TPR-like_helical_dom_sf"/>
</dbReference>
<feature type="compositionally biased region" description="Polar residues" evidence="3">
    <location>
        <begin position="39"/>
        <end position="50"/>
    </location>
</feature>
<dbReference type="PROSITE" id="PS51375">
    <property type="entry name" value="PPR"/>
    <property type="match status" value="4"/>
</dbReference>
<feature type="compositionally biased region" description="Acidic residues" evidence="3">
    <location>
        <begin position="564"/>
        <end position="614"/>
    </location>
</feature>
<dbReference type="Proteomes" id="UP000886595">
    <property type="component" value="Unassembled WGS sequence"/>
</dbReference>
<dbReference type="OrthoDB" id="185373at2759"/>
<feature type="domain" description="DUF2470" evidence="4">
    <location>
        <begin position="774"/>
        <end position="827"/>
    </location>
</feature>
<dbReference type="Pfam" id="PF01535">
    <property type="entry name" value="PPR"/>
    <property type="match status" value="4"/>
</dbReference>
<gene>
    <name evidence="5" type="ORF">Bca52824_022962</name>
</gene>
<protein>
    <recommendedName>
        <fullName evidence="4">DUF2470 domain-containing protein</fullName>
    </recommendedName>
</protein>
<evidence type="ECO:0000259" key="4">
    <source>
        <dbReference type="Pfam" id="PF10615"/>
    </source>
</evidence>
<feature type="repeat" description="PPR" evidence="2">
    <location>
        <begin position="348"/>
        <end position="382"/>
    </location>
</feature>
<dbReference type="Gene3D" id="1.25.40.10">
    <property type="entry name" value="Tetratricopeptide repeat domain"/>
    <property type="match status" value="3"/>
</dbReference>
<dbReference type="NCBIfam" id="TIGR00756">
    <property type="entry name" value="PPR"/>
    <property type="match status" value="4"/>
</dbReference>
<dbReference type="InterPro" id="IPR019595">
    <property type="entry name" value="DUF2470"/>
</dbReference>
<keyword evidence="1" id="KW-0677">Repeat</keyword>
<feature type="repeat" description="PPR" evidence="2">
    <location>
        <begin position="209"/>
        <end position="243"/>
    </location>
</feature>
<dbReference type="InterPro" id="IPR037119">
    <property type="entry name" value="Haem_oxidase_HugZ-like_sf"/>
</dbReference>
<evidence type="ECO:0000313" key="5">
    <source>
        <dbReference type="EMBL" id="KAG2311405.1"/>
    </source>
</evidence>
<feature type="repeat" description="PPR" evidence="2">
    <location>
        <begin position="277"/>
        <end position="312"/>
    </location>
</feature>
<feature type="repeat" description="PPR" evidence="2">
    <location>
        <begin position="108"/>
        <end position="142"/>
    </location>
</feature>
<name>A0A8X7VHB6_BRACI</name>
<proteinExistence type="predicted"/>
<feature type="region of interest" description="Disordered" evidence="3">
    <location>
        <begin position="561"/>
        <end position="619"/>
    </location>
</feature>
<dbReference type="AlphaFoldDB" id="A0A8X7VHB6"/>
<sequence>MKRINVSLRLRRFPELRKFHTEKVASSPNKPEFEPKSSPHGTSVNDNLLGQVLDTNPNHKTLRTVHSRIILQNLRCDSALGVKLMKAYAALKDVESARKVFDEIPERNVIILNVMIRSYVNNGFYREGIQVFETMCRFDVRPDHYTFPCVLKSCSCSGNIVIGKKIHGSATRVGLASTLFTGNGLVSMYGKCGFLSEARLVLDEMSRRDVVSWNSLVAGYAQNQRFDDALEVCREMESVKVSHDAGTMASLLPAVTNTTRDNVMYVKDMFLNMGKKSLVSWNVMIGVYMKNAMPVEAVELYSRMMEADGIEPDSVSITSVLPACGDTSALSLGKKIHGYVERKKLIPNLLVENALIDMYAKCGCLDRARDVFENMKSRDVVSWTAMISAYGVSGKGQYRPGLSTEEGVVSCFHYASRRAFQPQRLNNTSGRGYLKYDSEYLIKKHQRKNRTQATAEYVDSASAPEKQTGKPRLSPAETTRTIIEVNNKGTLMLTGSIGDGVHENILWPDIPYITDQNGNLYFQVKEDEDIMQSVTSENNYVQVIVGFDTMEMIKEMELMGLSDSDFETDDDESEGDGDDDEDEEEWVSVLDDEEDDDEDDDDNDDSDEEDDESLGDWANLETMRNCHPMFFAKRMTEVASTDTVDWMDQPSAGLAIQGLLSHILVEEYSDIQEKLADRKYTSTSGNKDAENLEEKTEDVDKADGDKSEKTRNVVAFYKLEMIRIQLITAQGDQTEVEVEDVRKAQPDSVAHASAGIISRLEEFGDKLAEALRSLCCRHYGIQAEEVKLIGIDSLGFDLRLCAGAKIESLRFAFSTRATSEDDAEGQMRELLFLEGTIQKES</sequence>
<evidence type="ECO:0000256" key="1">
    <source>
        <dbReference type="ARBA" id="ARBA00022737"/>
    </source>
</evidence>
<dbReference type="PANTHER" id="PTHR47926">
    <property type="entry name" value="PENTATRICOPEPTIDE REPEAT-CONTAINING PROTEIN"/>
    <property type="match status" value="1"/>
</dbReference>
<keyword evidence="6" id="KW-1185">Reference proteome</keyword>
<dbReference type="InterPro" id="IPR002885">
    <property type="entry name" value="PPR_rpt"/>
</dbReference>
<dbReference type="GO" id="GO:0009451">
    <property type="term" value="P:RNA modification"/>
    <property type="evidence" value="ECO:0007669"/>
    <property type="project" value="InterPro"/>
</dbReference>
<feature type="region of interest" description="Disordered" evidence="3">
    <location>
        <begin position="452"/>
        <end position="478"/>
    </location>
</feature>